<evidence type="ECO:0000313" key="1">
    <source>
        <dbReference type="EMBL" id="MBP1936740.1"/>
    </source>
</evidence>
<organism evidence="1 2">
    <name type="scientific">Paenibacillus sediminis</name>
    <dbReference type="NCBI Taxonomy" id="664909"/>
    <lineage>
        <taxon>Bacteria</taxon>
        <taxon>Bacillati</taxon>
        <taxon>Bacillota</taxon>
        <taxon>Bacilli</taxon>
        <taxon>Bacillales</taxon>
        <taxon>Paenibacillaceae</taxon>
        <taxon>Paenibacillus</taxon>
    </lineage>
</organism>
<proteinExistence type="predicted"/>
<evidence type="ECO:0000313" key="2">
    <source>
        <dbReference type="Proteomes" id="UP001519273"/>
    </source>
</evidence>
<dbReference type="InterPro" id="IPR018680">
    <property type="entry name" value="DUF2164"/>
</dbReference>
<gene>
    <name evidence="1" type="ORF">J2Z20_001621</name>
</gene>
<comment type="caution">
    <text evidence="1">The sequence shown here is derived from an EMBL/GenBank/DDBJ whole genome shotgun (WGS) entry which is preliminary data.</text>
</comment>
<name>A0ABS4H2J4_9BACL</name>
<keyword evidence="2" id="KW-1185">Reference proteome</keyword>
<dbReference type="EMBL" id="JAGGKP010000002">
    <property type="protein sequence ID" value="MBP1936740.1"/>
    <property type="molecule type" value="Genomic_DNA"/>
</dbReference>
<reference evidence="1 2" key="1">
    <citation type="submission" date="2021-03" db="EMBL/GenBank/DDBJ databases">
        <title>Genomic Encyclopedia of Type Strains, Phase IV (KMG-IV): sequencing the most valuable type-strain genomes for metagenomic binning, comparative biology and taxonomic classification.</title>
        <authorList>
            <person name="Goeker M."/>
        </authorList>
    </citation>
    <scope>NUCLEOTIDE SEQUENCE [LARGE SCALE GENOMIC DNA]</scope>
    <source>
        <strain evidence="1 2">DSM 23491</strain>
    </source>
</reference>
<dbReference type="RefSeq" id="WP_245252108.1">
    <property type="nucleotide sequence ID" value="NZ_CBCRVE010000003.1"/>
</dbReference>
<dbReference type="Pfam" id="PF09932">
    <property type="entry name" value="DUF2164"/>
    <property type="match status" value="1"/>
</dbReference>
<protein>
    <submittedName>
        <fullName evidence="1">Uncharacterized protein (DUF2164 family)</fullName>
    </submittedName>
</protein>
<accession>A0ABS4H2J4</accession>
<sequence length="88" mass="10461">MNVAIKPMKLPKEQRDQMIRWIQQYFEEERGDAMGELAADGVLDFFMTHLSPYVYNQAINDARHLVNQRMMSIEEDIYALEQPVKRTR</sequence>
<dbReference type="Proteomes" id="UP001519273">
    <property type="component" value="Unassembled WGS sequence"/>
</dbReference>